<organism evidence="1">
    <name type="scientific">marine sediment metagenome</name>
    <dbReference type="NCBI Taxonomy" id="412755"/>
    <lineage>
        <taxon>unclassified sequences</taxon>
        <taxon>metagenomes</taxon>
        <taxon>ecological metagenomes</taxon>
    </lineage>
</organism>
<name>X1FYF4_9ZZZZ</name>
<dbReference type="AlphaFoldDB" id="X1FYF4"/>
<comment type="caution">
    <text evidence="1">The sequence shown here is derived from an EMBL/GenBank/DDBJ whole genome shotgun (WGS) entry which is preliminary data.</text>
</comment>
<sequence>MLEAKREQLYEDMPVPEDWHENYAKGKASTKPYWNLAKKLAGGEQK</sequence>
<dbReference type="EMBL" id="BARU01013500">
    <property type="protein sequence ID" value="GAH37565.1"/>
    <property type="molecule type" value="Genomic_DNA"/>
</dbReference>
<gene>
    <name evidence="1" type="ORF">S03H2_24346</name>
</gene>
<reference evidence="1" key="1">
    <citation type="journal article" date="2014" name="Front. Microbiol.">
        <title>High frequency of phylogenetically diverse reductive dehalogenase-homologous genes in deep subseafloor sedimentary metagenomes.</title>
        <authorList>
            <person name="Kawai M."/>
            <person name="Futagami T."/>
            <person name="Toyoda A."/>
            <person name="Takaki Y."/>
            <person name="Nishi S."/>
            <person name="Hori S."/>
            <person name="Arai W."/>
            <person name="Tsubouchi T."/>
            <person name="Morono Y."/>
            <person name="Uchiyama I."/>
            <person name="Ito T."/>
            <person name="Fujiyama A."/>
            <person name="Inagaki F."/>
            <person name="Takami H."/>
        </authorList>
    </citation>
    <scope>NUCLEOTIDE SEQUENCE</scope>
    <source>
        <strain evidence="1">Expedition CK06-06</strain>
    </source>
</reference>
<proteinExistence type="predicted"/>
<evidence type="ECO:0000313" key="1">
    <source>
        <dbReference type="EMBL" id="GAH37565.1"/>
    </source>
</evidence>
<accession>X1FYF4</accession>
<protein>
    <submittedName>
        <fullName evidence="1">Uncharacterized protein</fullName>
    </submittedName>
</protein>